<name>A0A8T2BNK4_ARASU</name>
<organism evidence="1 2">
    <name type="scientific">Arabidopsis suecica</name>
    <name type="common">Swedish thale-cress</name>
    <name type="synonym">Cardaminopsis suecica</name>
    <dbReference type="NCBI Taxonomy" id="45249"/>
    <lineage>
        <taxon>Eukaryota</taxon>
        <taxon>Viridiplantae</taxon>
        <taxon>Streptophyta</taxon>
        <taxon>Embryophyta</taxon>
        <taxon>Tracheophyta</taxon>
        <taxon>Spermatophyta</taxon>
        <taxon>Magnoliopsida</taxon>
        <taxon>eudicotyledons</taxon>
        <taxon>Gunneridae</taxon>
        <taxon>Pentapetalae</taxon>
        <taxon>rosids</taxon>
        <taxon>malvids</taxon>
        <taxon>Brassicales</taxon>
        <taxon>Brassicaceae</taxon>
        <taxon>Camelineae</taxon>
        <taxon>Arabidopsis</taxon>
    </lineage>
</organism>
<accession>A0A8T2BNK4</accession>
<sequence>MTLAFQLQIEINPDPSQLRRSPTLTSGEIKLQSSSVLLGLPVVTNQSYHLCLLRLKQSQFLHPLGTVSSLPSLSRPMNQKILLEPRFSISVTRSATITTYHCRRSQVSNFHQCLDCSLFYFPKELSVITVPLFTSL</sequence>
<reference evidence="1 2" key="1">
    <citation type="submission" date="2020-12" db="EMBL/GenBank/DDBJ databases">
        <title>Concerted genomic and epigenomic changes stabilize Arabidopsis allopolyploids.</title>
        <authorList>
            <person name="Chen Z."/>
        </authorList>
    </citation>
    <scope>NUCLEOTIDE SEQUENCE [LARGE SCALE GENOMIC DNA]</scope>
    <source>
        <strain evidence="1">As9502</strain>
        <tissue evidence="1">Leaf</tissue>
    </source>
</reference>
<protein>
    <submittedName>
        <fullName evidence="1">Uncharacterized protein</fullName>
    </submittedName>
</protein>
<keyword evidence="2" id="KW-1185">Reference proteome</keyword>
<dbReference type="EMBL" id="JAEFBJ010000007">
    <property type="protein sequence ID" value="KAG7588977.1"/>
    <property type="molecule type" value="Genomic_DNA"/>
</dbReference>
<dbReference type="Proteomes" id="UP000694251">
    <property type="component" value="Chromosome 7"/>
</dbReference>
<dbReference type="AlphaFoldDB" id="A0A8T2BNK4"/>
<gene>
    <name evidence="1" type="ORF">ISN44_As07g012940</name>
</gene>
<comment type="caution">
    <text evidence="1">The sequence shown here is derived from an EMBL/GenBank/DDBJ whole genome shotgun (WGS) entry which is preliminary data.</text>
</comment>
<proteinExistence type="predicted"/>
<evidence type="ECO:0000313" key="1">
    <source>
        <dbReference type="EMBL" id="KAG7588977.1"/>
    </source>
</evidence>
<evidence type="ECO:0000313" key="2">
    <source>
        <dbReference type="Proteomes" id="UP000694251"/>
    </source>
</evidence>